<keyword evidence="6 8" id="KW-0694">RNA-binding</keyword>
<evidence type="ECO:0000256" key="3">
    <source>
        <dbReference type="ARBA" id="ARBA00022741"/>
    </source>
</evidence>
<feature type="coiled-coil region" evidence="9">
    <location>
        <begin position="520"/>
        <end position="597"/>
    </location>
</feature>
<dbReference type="SMART" id="SM00463">
    <property type="entry name" value="SMR"/>
    <property type="match status" value="1"/>
</dbReference>
<protein>
    <recommendedName>
        <fullName evidence="8">Endonuclease MutS2</fullName>
        <ecNumber evidence="8">3.1.-.-</ecNumber>
    </recommendedName>
    <alternativeName>
        <fullName evidence="8">Ribosome-associated protein quality control-upstream factor</fullName>
        <shortName evidence="8">RQC-upstream factor</shortName>
        <shortName evidence="8">RqcU</shortName>
        <ecNumber evidence="8">3.6.4.-</ecNumber>
    </alternativeName>
</protein>
<proteinExistence type="inferred from homology"/>
<evidence type="ECO:0000256" key="6">
    <source>
        <dbReference type="ARBA" id="ARBA00022884"/>
    </source>
</evidence>
<evidence type="ECO:0000256" key="9">
    <source>
        <dbReference type="SAM" id="Coils"/>
    </source>
</evidence>
<comment type="caution">
    <text evidence="11">The sequence shown here is derived from an EMBL/GenBank/DDBJ whole genome shotgun (WGS) entry which is preliminary data.</text>
</comment>
<evidence type="ECO:0000259" key="10">
    <source>
        <dbReference type="PROSITE" id="PS50828"/>
    </source>
</evidence>
<feature type="binding site" evidence="8">
    <location>
        <begin position="332"/>
        <end position="339"/>
    </location>
    <ligand>
        <name>ATP</name>
        <dbReference type="ChEBI" id="CHEBI:30616"/>
    </ligand>
</feature>
<sequence>MNERILEKLELNKILKSVSSFAVLQKTKSEMLSIRPQTEECEAEYLLNLTAEADLLLYRYGVGKIEDFGAFTDELERAQKGSALSCKELLSVCALLRSARIAYKSVASVYDEKIVYMREIADRIYFDTALEDDIQNKIVSEDEVSDYASDALYTIRRSIRSLNEKIRAKLSAYLTGGDSKYLQDGVVTMRDNRYVLPVRAEYKSKIKGFVHDRSQSGATFFIEPEYVLELNNELRTLMSDEKEEVERILLQLSNRVGAIYEKLKEDIDRLSELDRCYAKAEYSYKNKCVRPRLNARGVIDIVKGRHPLLDAKTAIPVSVSLGDKYDLLLISGPNTGGKTVTLKMCGLFCLMACCGIFIPASGPSTVAVFENIFCDIGDSQSIEENLSTFSSHVKNVIEITENADKNSLVLIDELGGGTDPDEGQAIAKAVISYLLSLKCKGIITTHYSSLKEFAYSTDGIENASMEFDMTTLQPLYRISIGLPGSSNAIAISRRLGLKEEILSSALANLSEGAQRFENIVRQAELSRVEADAEKQEAERLKREWSEKVSAVDAEREKLKKEREKLYLNAKVESRRIINEKTETAEELLAEIEKLASSRNVSDADLIRARTLKNKLADQAYANEAEETEKPRLEKADLSSLRAGDTVYVGAMQSKGEILSVDAKKKRAEVRCGNMRLTVKAEELYRIYEKKPIKDKKQNVQVVRKVSAPAAVQLEINLLGKTVMEAVAEVDAFIDRAVLTGLEEVKIIHGVGTGKLKEGIRNHLRGHKNVGEFRSGVYGEGEAGVTIVKLK</sequence>
<dbReference type="SUPFAM" id="SSF48334">
    <property type="entry name" value="DNA repair protein MutS, domain III"/>
    <property type="match status" value="1"/>
</dbReference>
<dbReference type="NCBIfam" id="TIGR01069">
    <property type="entry name" value="mutS2"/>
    <property type="match status" value="1"/>
</dbReference>
<comment type="function">
    <text evidence="8">Endonuclease that is involved in the suppression of homologous recombination and thus may have a key role in the control of bacterial genetic diversity.</text>
</comment>
<dbReference type="EMBL" id="SDOZ01000002">
    <property type="protein sequence ID" value="RXZ60924.1"/>
    <property type="molecule type" value="Genomic_DNA"/>
</dbReference>
<dbReference type="GO" id="GO:0019843">
    <property type="term" value="F:rRNA binding"/>
    <property type="evidence" value="ECO:0007669"/>
    <property type="project" value="UniProtKB-UniRule"/>
</dbReference>
<dbReference type="OrthoDB" id="9808166at2"/>
<evidence type="ECO:0000256" key="5">
    <source>
        <dbReference type="ARBA" id="ARBA00022840"/>
    </source>
</evidence>
<dbReference type="InterPro" id="IPR007696">
    <property type="entry name" value="DNA_mismatch_repair_MutS_core"/>
</dbReference>
<evidence type="ECO:0000256" key="1">
    <source>
        <dbReference type="ARBA" id="ARBA00022722"/>
    </source>
</evidence>
<dbReference type="PROSITE" id="PS50828">
    <property type="entry name" value="SMR"/>
    <property type="match status" value="1"/>
</dbReference>
<comment type="subunit">
    <text evidence="8">Homodimer. Binds to stalled ribosomes, contacting rRNA.</text>
</comment>
<dbReference type="FunFam" id="3.40.50.300:FF:000830">
    <property type="entry name" value="Endonuclease MutS2"/>
    <property type="match status" value="1"/>
</dbReference>
<keyword evidence="7 8" id="KW-0238">DNA-binding</keyword>
<dbReference type="SUPFAM" id="SSF52540">
    <property type="entry name" value="P-loop containing nucleoside triphosphate hydrolases"/>
    <property type="match status" value="1"/>
</dbReference>
<comment type="function">
    <text evidence="8">Acts as a ribosome collision sensor, splitting the ribosome into its 2 subunits. Detects stalled/collided 70S ribosomes which it binds and splits by an ATP-hydrolysis driven conformational change. Acts upstream of the ribosome quality control system (RQC), a ribosome-associated complex that mediates the extraction of incompletely synthesized nascent chains from stalled ribosomes and their subsequent degradation. Probably generates substrates for RQC.</text>
</comment>
<dbReference type="GO" id="GO:0072344">
    <property type="term" value="P:rescue of stalled ribosome"/>
    <property type="evidence" value="ECO:0007669"/>
    <property type="project" value="UniProtKB-UniRule"/>
</dbReference>
<dbReference type="Pfam" id="PF00488">
    <property type="entry name" value="MutS_V"/>
    <property type="match status" value="1"/>
</dbReference>
<dbReference type="GO" id="GO:0006298">
    <property type="term" value="P:mismatch repair"/>
    <property type="evidence" value="ECO:0007669"/>
    <property type="project" value="InterPro"/>
</dbReference>
<dbReference type="InterPro" id="IPR002625">
    <property type="entry name" value="Smr_dom"/>
</dbReference>
<dbReference type="InterPro" id="IPR000432">
    <property type="entry name" value="DNA_mismatch_repair_MutS_C"/>
</dbReference>
<dbReference type="EC" id="3.6.4.-" evidence="8"/>
<keyword evidence="1 8" id="KW-0540">Nuclease</keyword>
<reference evidence="11 12" key="1">
    <citation type="journal article" date="2019" name="Gut">
        <title>Antibiotics-induced monodominance of a novel gut bacterial order.</title>
        <authorList>
            <person name="Hildebrand F."/>
            <person name="Moitinho-Silva L."/>
            <person name="Blasche S."/>
            <person name="Jahn M.T."/>
            <person name="Gossmann T.I."/>
            <person name="Heuerta-Cepas J."/>
            <person name="Hercog R."/>
            <person name="Luetge M."/>
            <person name="Bahram M."/>
            <person name="Pryszlak A."/>
            <person name="Alves R.J."/>
            <person name="Waszak S.M."/>
            <person name="Zhu A."/>
            <person name="Ye L."/>
            <person name="Costea P.I."/>
            <person name="Aalvink S."/>
            <person name="Belzer C."/>
            <person name="Forslund S.K."/>
            <person name="Sunagawa S."/>
            <person name="Hentschel U."/>
            <person name="Merten C."/>
            <person name="Patil K.R."/>
            <person name="Benes V."/>
            <person name="Bork P."/>
        </authorList>
    </citation>
    <scope>NUCLEOTIDE SEQUENCE [LARGE SCALE GENOMIC DNA]</scope>
    <source>
        <strain evidence="11 12">HDS1380</strain>
    </source>
</reference>
<dbReference type="PIRSF" id="PIRSF005814">
    <property type="entry name" value="MutS_YshD"/>
    <property type="match status" value="1"/>
</dbReference>
<evidence type="ECO:0000256" key="2">
    <source>
        <dbReference type="ARBA" id="ARBA00022730"/>
    </source>
</evidence>
<dbReference type="Gene3D" id="3.30.1370.110">
    <property type="match status" value="1"/>
</dbReference>
<evidence type="ECO:0000313" key="11">
    <source>
        <dbReference type="EMBL" id="RXZ60924.1"/>
    </source>
</evidence>
<keyword evidence="2 8" id="KW-0699">rRNA-binding</keyword>
<name>A0A4Q2K897_9FIRM</name>
<dbReference type="InterPro" id="IPR005747">
    <property type="entry name" value="MutS2"/>
</dbReference>
<dbReference type="GO" id="GO:0016887">
    <property type="term" value="F:ATP hydrolysis activity"/>
    <property type="evidence" value="ECO:0007669"/>
    <property type="project" value="InterPro"/>
</dbReference>
<dbReference type="SUPFAM" id="SSF160443">
    <property type="entry name" value="SMR domain-like"/>
    <property type="match status" value="1"/>
</dbReference>
<organism evidence="11 12">
    <name type="scientific">Candidatus Borkfalkia ceftriaxoniphila</name>
    <dbReference type="NCBI Taxonomy" id="2508949"/>
    <lineage>
        <taxon>Bacteria</taxon>
        <taxon>Bacillati</taxon>
        <taxon>Bacillota</taxon>
        <taxon>Clostridia</taxon>
        <taxon>Christensenellales</taxon>
        <taxon>Christensenellaceae</taxon>
        <taxon>Candidatus Borkfalkia</taxon>
    </lineage>
</organism>
<dbReference type="InterPro" id="IPR046893">
    <property type="entry name" value="MSSS"/>
</dbReference>
<dbReference type="Pfam" id="PF01713">
    <property type="entry name" value="Smr"/>
    <property type="match status" value="1"/>
</dbReference>
<gene>
    <name evidence="8" type="primary">mutS2</name>
    <name evidence="8" type="synonym">rqcU</name>
    <name evidence="11" type="ORF">ESZ91_00620</name>
</gene>
<dbReference type="InterPro" id="IPR036063">
    <property type="entry name" value="Smr_dom_sf"/>
</dbReference>
<comment type="similarity">
    <text evidence="8">Belongs to the DNA mismatch repair MutS family. MutS2 subfamily.</text>
</comment>
<dbReference type="GO" id="GO:0005524">
    <property type="term" value="F:ATP binding"/>
    <property type="evidence" value="ECO:0007669"/>
    <property type="project" value="UniProtKB-UniRule"/>
</dbReference>
<feature type="domain" description="Smr" evidence="10">
    <location>
        <begin position="715"/>
        <end position="790"/>
    </location>
</feature>
<evidence type="ECO:0000313" key="12">
    <source>
        <dbReference type="Proteomes" id="UP000291269"/>
    </source>
</evidence>
<evidence type="ECO:0000256" key="4">
    <source>
        <dbReference type="ARBA" id="ARBA00022801"/>
    </source>
</evidence>
<dbReference type="EC" id="3.1.-.-" evidence="8"/>
<dbReference type="GO" id="GO:0045910">
    <property type="term" value="P:negative regulation of DNA recombination"/>
    <property type="evidence" value="ECO:0007669"/>
    <property type="project" value="InterPro"/>
</dbReference>
<dbReference type="GO" id="GO:0140664">
    <property type="term" value="F:ATP-dependent DNA damage sensor activity"/>
    <property type="evidence" value="ECO:0007669"/>
    <property type="project" value="InterPro"/>
</dbReference>
<dbReference type="AlphaFoldDB" id="A0A4Q2K897"/>
<evidence type="ECO:0000256" key="7">
    <source>
        <dbReference type="ARBA" id="ARBA00023125"/>
    </source>
</evidence>
<keyword evidence="9" id="KW-0175">Coiled coil</keyword>
<accession>A0A4Q2K897</accession>
<keyword evidence="3 8" id="KW-0547">Nucleotide-binding</keyword>
<dbReference type="SMART" id="SM00534">
    <property type="entry name" value="MUTSac"/>
    <property type="match status" value="1"/>
</dbReference>
<dbReference type="HAMAP" id="MF_00092">
    <property type="entry name" value="MutS2"/>
    <property type="match status" value="1"/>
</dbReference>
<dbReference type="InterPro" id="IPR036187">
    <property type="entry name" value="DNA_mismatch_repair_MutS_sf"/>
</dbReference>
<dbReference type="InterPro" id="IPR045076">
    <property type="entry name" value="MutS"/>
</dbReference>
<dbReference type="InterPro" id="IPR027417">
    <property type="entry name" value="P-loop_NTPase"/>
</dbReference>
<dbReference type="GO" id="GO:0043023">
    <property type="term" value="F:ribosomal large subunit binding"/>
    <property type="evidence" value="ECO:0007669"/>
    <property type="project" value="UniProtKB-UniRule"/>
</dbReference>
<dbReference type="Gene3D" id="3.40.50.300">
    <property type="entry name" value="P-loop containing nucleotide triphosphate hydrolases"/>
    <property type="match status" value="1"/>
</dbReference>
<evidence type="ECO:0000256" key="8">
    <source>
        <dbReference type="HAMAP-Rule" id="MF_00092"/>
    </source>
</evidence>
<dbReference type="PANTHER" id="PTHR48466">
    <property type="entry name" value="OS10G0509000 PROTEIN-RELATED"/>
    <property type="match status" value="1"/>
</dbReference>
<dbReference type="Proteomes" id="UP000291269">
    <property type="component" value="Unassembled WGS sequence"/>
</dbReference>
<keyword evidence="5 8" id="KW-0067">ATP-binding</keyword>
<keyword evidence="4 8" id="KW-0378">Hydrolase</keyword>
<dbReference type="GO" id="GO:0004519">
    <property type="term" value="F:endonuclease activity"/>
    <property type="evidence" value="ECO:0007669"/>
    <property type="project" value="UniProtKB-UniRule"/>
</dbReference>
<keyword evidence="12" id="KW-1185">Reference proteome</keyword>
<dbReference type="PANTHER" id="PTHR48466:SF2">
    <property type="entry name" value="OS10G0509000 PROTEIN"/>
    <property type="match status" value="1"/>
</dbReference>
<dbReference type="Pfam" id="PF20297">
    <property type="entry name" value="MSSS"/>
    <property type="match status" value="1"/>
</dbReference>
<dbReference type="SMART" id="SM00533">
    <property type="entry name" value="MUTSd"/>
    <property type="match status" value="1"/>
</dbReference>
<dbReference type="GO" id="GO:0030983">
    <property type="term" value="F:mismatched DNA binding"/>
    <property type="evidence" value="ECO:0007669"/>
    <property type="project" value="InterPro"/>
</dbReference>
<dbReference type="RefSeq" id="WP_129223084.1">
    <property type="nucleotide sequence ID" value="NZ_SDOZ01000002.1"/>
</dbReference>
<keyword evidence="8 11" id="KW-0255">Endonuclease</keyword>